<dbReference type="Proteomes" id="UP000192393">
    <property type="component" value="Unassembled WGS sequence"/>
</dbReference>
<dbReference type="EMBL" id="FWXS01000016">
    <property type="protein sequence ID" value="SMC92036.1"/>
    <property type="molecule type" value="Genomic_DNA"/>
</dbReference>
<gene>
    <name evidence="1" type="ORF">SAMN06296427_1161</name>
</gene>
<name>A0A1W2D487_9FLAO</name>
<evidence type="ECO:0000313" key="1">
    <source>
        <dbReference type="EMBL" id="SMC92036.1"/>
    </source>
</evidence>
<proteinExistence type="predicted"/>
<evidence type="ECO:0000313" key="2">
    <source>
        <dbReference type="Proteomes" id="UP000192393"/>
    </source>
</evidence>
<dbReference type="AlphaFoldDB" id="A0A1W2D487"/>
<feature type="non-terminal residue" evidence="1">
    <location>
        <position position="929"/>
    </location>
</feature>
<sequence length="929" mass="105208">MTNQLNHGIMKILISLTIFFIINSTLAQSGVQEYTPQVAPPSPTAFEFATHGNIPLNGSSGGFSYSVPLYTIQQKDISVPISVDYFSNGVRVDGLAGIVGTDWSLRAGGVVSRVMRGLPDERAVTTWYPSQPVNLQLQTTIDGIWATAEGASHDAEPDWFSFNVNGISGSFYFDENLVPHINSDQYLKIEFTQHTIGTTYGKHSTFTITDSNGYKYILGGNADYLEGNMSSRDCFVGPKDWYYSAWYLKEIISPANNKIYFSYADNNLMYFTNASYNLTYSQQCFQPLNTYQYSYSDCRYFNDMKSKVLSNIQFDNGNIEFTYNSNRLDGGGKSLKEMKVFALNNPNPLKVVSFTYNEIQNRNTVLDWKLEGNADLRYRTFLKNMTIKDGTSSPEEQKYIFDYYEENKLPNRLSFSKDKFGFNNGTSNVRPFSSKLSTIFPIWDYMQSYGGTGFATANLEVSPDVVHYGMLEKITYPTGGYSHVEYEANSNYVITPKLVYNNKILNVTKDCNEPAGTTETFTFVANGTPLNFSASGDLDTYNPNCTTDPDPLHDVYNVTIRKNGIVVLSLGRDYGTPVSSNPDRTCVSTFIPPFTYQRDPICTEAGSTYEVSISLNSKPWNPAYGVVNITYNAETVYEETPFYGSGARVKQIVDYNEEGSYNKKKYFYNKFSEYPSNKTTMSTTYEPSYYETGDFWLYCPPRSDDDEPTSHPNAPKFTVNSSSITSQFVSRNSSTNYTVITEILDNGNTNIGAIEKHYNIIEDHAANHILGSPIFGTPQSNYSSNFYYDKVKEEIYYDAQKAPVGKKMFQYQVLDEGMLPGFVARKNFDFPEGSYLPYNWELLNYSASYYYNYFGTIKLKEVKEESYLSNGTIQTNSNYVYGNSPYFGLKEQITTNSLGETLRTDYSYPQDGLHWQTGIMNQMIEKNMI</sequence>
<dbReference type="STRING" id="1434700.SAMN06296427_1161"/>
<accession>A0A1W2D487</accession>
<protein>
    <recommendedName>
        <fullName evidence="3">YD repeat-containing protein</fullName>
    </recommendedName>
</protein>
<organism evidence="1 2">
    <name type="scientific">Moheibacter sediminis</name>
    <dbReference type="NCBI Taxonomy" id="1434700"/>
    <lineage>
        <taxon>Bacteria</taxon>
        <taxon>Pseudomonadati</taxon>
        <taxon>Bacteroidota</taxon>
        <taxon>Flavobacteriia</taxon>
        <taxon>Flavobacteriales</taxon>
        <taxon>Weeksellaceae</taxon>
        <taxon>Moheibacter</taxon>
    </lineage>
</organism>
<reference evidence="1 2" key="1">
    <citation type="submission" date="2017-04" db="EMBL/GenBank/DDBJ databases">
        <authorList>
            <person name="Afonso C.L."/>
            <person name="Miller P.J."/>
            <person name="Scott M.A."/>
            <person name="Spackman E."/>
            <person name="Goraichik I."/>
            <person name="Dimitrov K.M."/>
            <person name="Suarez D.L."/>
            <person name="Swayne D.E."/>
        </authorList>
    </citation>
    <scope>NUCLEOTIDE SEQUENCE [LARGE SCALE GENOMIC DNA]</scope>
    <source>
        <strain evidence="1 2">CGMCC 1.12708</strain>
    </source>
</reference>
<evidence type="ECO:0008006" key="3">
    <source>
        <dbReference type="Google" id="ProtNLM"/>
    </source>
</evidence>
<keyword evidence="2" id="KW-1185">Reference proteome</keyword>